<feature type="domain" description="Galactose oxidase-like Early set" evidence="1">
    <location>
        <begin position="5"/>
        <end position="104"/>
    </location>
</feature>
<gene>
    <name evidence="2" type="ORF">RDB_LOCUS200256</name>
</gene>
<dbReference type="EMBL" id="CAJMWW010000645">
    <property type="protein sequence ID" value="CAE6478852.1"/>
    <property type="molecule type" value="Genomic_DNA"/>
</dbReference>
<reference evidence="2" key="1">
    <citation type="submission" date="2021-01" db="EMBL/GenBank/DDBJ databases">
        <authorList>
            <person name="Kaushik A."/>
        </authorList>
    </citation>
    <scope>NUCLEOTIDE SEQUENCE</scope>
    <source>
        <strain evidence="2">AG3-T5</strain>
    </source>
</reference>
<sequence>MTKARPSYAGLPNTCNYGRDITPNVQLPFSRARNTEVALMDLGFSTQCTHGHANGQAPMQTLLEPNRRTLTVTGPPTRPVLYPPGPAWVHVLADGVPPMAEKVLIGNGGSPPVDQDAIDNMLANTGRP</sequence>
<evidence type="ECO:0000313" key="3">
    <source>
        <dbReference type="Proteomes" id="UP000663841"/>
    </source>
</evidence>
<dbReference type="Proteomes" id="UP000663841">
    <property type="component" value="Unassembled WGS sequence"/>
</dbReference>
<evidence type="ECO:0000313" key="2">
    <source>
        <dbReference type="EMBL" id="CAE6478852.1"/>
    </source>
</evidence>
<dbReference type="InterPro" id="IPR015202">
    <property type="entry name" value="GO-like_E_set"/>
</dbReference>
<comment type="caution">
    <text evidence="2">The sequence shown here is derived from an EMBL/GenBank/DDBJ whole genome shotgun (WGS) entry which is preliminary data.</text>
</comment>
<accession>A0A8H3CFX3</accession>
<dbReference type="AlphaFoldDB" id="A0A8H3CFX3"/>
<dbReference type="InterPro" id="IPR014756">
    <property type="entry name" value="Ig_E-set"/>
</dbReference>
<evidence type="ECO:0000259" key="1">
    <source>
        <dbReference type="Pfam" id="PF09118"/>
    </source>
</evidence>
<dbReference type="SUPFAM" id="SSF81296">
    <property type="entry name" value="E set domains"/>
    <property type="match status" value="1"/>
</dbReference>
<organism evidence="2 3">
    <name type="scientific">Rhizoctonia solani</name>
    <dbReference type="NCBI Taxonomy" id="456999"/>
    <lineage>
        <taxon>Eukaryota</taxon>
        <taxon>Fungi</taxon>
        <taxon>Dikarya</taxon>
        <taxon>Basidiomycota</taxon>
        <taxon>Agaricomycotina</taxon>
        <taxon>Agaricomycetes</taxon>
        <taxon>Cantharellales</taxon>
        <taxon>Ceratobasidiaceae</taxon>
        <taxon>Rhizoctonia</taxon>
    </lineage>
</organism>
<dbReference type="Pfam" id="PF09118">
    <property type="entry name" value="GO-like_E_set"/>
    <property type="match status" value="1"/>
</dbReference>
<name>A0A8H3CFX3_9AGAM</name>
<protein>
    <recommendedName>
        <fullName evidence="1">Galactose oxidase-like Early set domain-containing protein</fullName>
    </recommendedName>
</protein>
<dbReference type="Gene3D" id="2.60.40.10">
    <property type="entry name" value="Immunoglobulins"/>
    <property type="match status" value="1"/>
</dbReference>
<proteinExistence type="predicted"/>
<dbReference type="InterPro" id="IPR013783">
    <property type="entry name" value="Ig-like_fold"/>
</dbReference>